<dbReference type="EMBL" id="PTJD01000009">
    <property type="protein sequence ID" value="PPK93896.1"/>
    <property type="molecule type" value="Genomic_DNA"/>
</dbReference>
<keyword evidence="6" id="KW-1185">Reference proteome</keyword>
<evidence type="ECO:0000313" key="6">
    <source>
        <dbReference type="Proteomes" id="UP000239485"/>
    </source>
</evidence>
<gene>
    <name evidence="5" type="ORF">CLV92_109174</name>
</gene>
<keyword evidence="3" id="KW-0472">Membrane</keyword>
<accession>A0A2S6II84</accession>
<keyword evidence="5" id="KW-0808">Transferase</keyword>
<organism evidence="5 6">
    <name type="scientific">Kineococcus xinjiangensis</name>
    <dbReference type="NCBI Taxonomy" id="512762"/>
    <lineage>
        <taxon>Bacteria</taxon>
        <taxon>Bacillati</taxon>
        <taxon>Actinomycetota</taxon>
        <taxon>Actinomycetes</taxon>
        <taxon>Kineosporiales</taxon>
        <taxon>Kineosporiaceae</taxon>
        <taxon>Kineococcus</taxon>
    </lineage>
</organism>
<comment type="similarity">
    <text evidence="1">Belongs to the bacterial sugar transferase family.</text>
</comment>
<dbReference type="PANTHER" id="PTHR30576">
    <property type="entry name" value="COLANIC BIOSYNTHESIS UDP-GLUCOSE LIPID CARRIER TRANSFERASE"/>
    <property type="match status" value="1"/>
</dbReference>
<evidence type="ECO:0000256" key="1">
    <source>
        <dbReference type="ARBA" id="ARBA00006464"/>
    </source>
</evidence>
<feature type="domain" description="Bacterial sugar transferase" evidence="4">
    <location>
        <begin position="172"/>
        <end position="352"/>
    </location>
</feature>
<comment type="caution">
    <text evidence="5">The sequence shown here is derived from an EMBL/GenBank/DDBJ whole genome shotgun (WGS) entry which is preliminary data.</text>
</comment>
<dbReference type="AlphaFoldDB" id="A0A2S6II84"/>
<reference evidence="5 6" key="1">
    <citation type="submission" date="2018-02" db="EMBL/GenBank/DDBJ databases">
        <title>Genomic Encyclopedia of Archaeal and Bacterial Type Strains, Phase II (KMG-II): from individual species to whole genera.</title>
        <authorList>
            <person name="Goeker M."/>
        </authorList>
    </citation>
    <scope>NUCLEOTIDE SEQUENCE [LARGE SCALE GENOMIC DNA]</scope>
    <source>
        <strain evidence="5 6">DSM 22857</strain>
    </source>
</reference>
<keyword evidence="3" id="KW-0812">Transmembrane</keyword>
<dbReference type="RefSeq" id="WP_104433502.1">
    <property type="nucleotide sequence ID" value="NZ_PTJD01000009.1"/>
</dbReference>
<dbReference type="Pfam" id="PF02397">
    <property type="entry name" value="Bac_transf"/>
    <property type="match status" value="1"/>
</dbReference>
<dbReference type="Proteomes" id="UP000239485">
    <property type="component" value="Unassembled WGS sequence"/>
</dbReference>
<evidence type="ECO:0000256" key="2">
    <source>
        <dbReference type="SAM" id="MobiDB-lite"/>
    </source>
</evidence>
<proteinExistence type="inferred from homology"/>
<protein>
    <submittedName>
        <fullName evidence="5">Lipopolysaccharide/colanic/teichoic acid biosynthesis glycosyltransferase</fullName>
    </submittedName>
</protein>
<dbReference type="OrthoDB" id="9808602at2"/>
<evidence type="ECO:0000256" key="3">
    <source>
        <dbReference type="SAM" id="Phobius"/>
    </source>
</evidence>
<dbReference type="InterPro" id="IPR003362">
    <property type="entry name" value="Bact_transf"/>
</dbReference>
<dbReference type="GO" id="GO:0016780">
    <property type="term" value="F:phosphotransferase activity, for other substituted phosphate groups"/>
    <property type="evidence" value="ECO:0007669"/>
    <property type="project" value="TreeGrafter"/>
</dbReference>
<dbReference type="PANTHER" id="PTHR30576:SF0">
    <property type="entry name" value="UNDECAPRENYL-PHOSPHATE N-ACETYLGALACTOSAMINYL 1-PHOSPHATE TRANSFERASE-RELATED"/>
    <property type="match status" value="1"/>
</dbReference>
<feature type="region of interest" description="Disordered" evidence="2">
    <location>
        <begin position="56"/>
        <end position="76"/>
    </location>
</feature>
<keyword evidence="3" id="KW-1133">Transmembrane helix</keyword>
<sequence>MAIDASLGIHPSAVLARGVGRARRTTAAHTPRAACLCDDEEYLALSQALLVAEHAEGSRRASGGANPRDPSPGEAAAELPSLVRIRESESENILSTVRSEECGLVLLGSRQMRSPGAVHEVARLRAHGIPVQTVQTFSAGLLPAPTADTAEATEELWIRPRRDGLYRTANWLLDMVAVLVALVVLLVIGPVVAMAIRATSPGPVFYRQLRVGVDGRLFHIVKFRTMSVDAEAGGPRFASLNDDRATSVGAFLRKSRIDELPQIWNVLRREMSLIGPRPERPEFVESFVRTIPRYGNRHLVRPGITGWAQVMEGYTDDPDGTARKLGRDLHYLEHQGPRLDAEILVRTVGVVIGFAGR</sequence>
<feature type="transmembrane region" description="Helical" evidence="3">
    <location>
        <begin position="171"/>
        <end position="196"/>
    </location>
</feature>
<evidence type="ECO:0000259" key="4">
    <source>
        <dbReference type="Pfam" id="PF02397"/>
    </source>
</evidence>
<name>A0A2S6II84_9ACTN</name>
<evidence type="ECO:0000313" key="5">
    <source>
        <dbReference type="EMBL" id="PPK93896.1"/>
    </source>
</evidence>